<feature type="domain" description="PIN" evidence="1">
    <location>
        <begin position="8"/>
        <end position="119"/>
    </location>
</feature>
<sequence>MRSGAPLRVVPDTNVCLDLFVFDDPNGASLLAAVRAGEIELITREDCRAEWLAVLAYPQLKLSEQRCAQAIAMFDAHVHCVELTEHDDVVLPRCRDRDDQKFLELAYQARAGALLTRDEALLRLARRAKRDGLFAILPPALWREAISRSI</sequence>
<name>A0ABW8ILP1_9GAMM</name>
<evidence type="ECO:0000313" key="3">
    <source>
        <dbReference type="Proteomes" id="UP001620409"/>
    </source>
</evidence>
<dbReference type="InterPro" id="IPR002850">
    <property type="entry name" value="PIN_toxin-like"/>
</dbReference>
<dbReference type="EMBL" id="JADIKI010000023">
    <property type="protein sequence ID" value="MFK2855540.1"/>
    <property type="molecule type" value="Genomic_DNA"/>
</dbReference>
<accession>A0ABW8ILP1</accession>
<dbReference type="InterPro" id="IPR029060">
    <property type="entry name" value="PIN-like_dom_sf"/>
</dbReference>
<evidence type="ECO:0000259" key="1">
    <source>
        <dbReference type="Pfam" id="PF13470"/>
    </source>
</evidence>
<dbReference type="RefSeq" id="WP_380012596.1">
    <property type="nucleotide sequence ID" value="NZ_JADIKI010000023.1"/>
</dbReference>
<comment type="caution">
    <text evidence="2">The sequence shown here is derived from an EMBL/GenBank/DDBJ whole genome shotgun (WGS) entry which is preliminary data.</text>
</comment>
<keyword evidence="3" id="KW-1185">Reference proteome</keyword>
<dbReference type="PANTHER" id="PTHR34610:SF3">
    <property type="entry name" value="SSL7007 PROTEIN"/>
    <property type="match status" value="1"/>
</dbReference>
<dbReference type="InterPro" id="IPR002716">
    <property type="entry name" value="PIN_dom"/>
</dbReference>
<dbReference type="Pfam" id="PF13470">
    <property type="entry name" value="PIN_3"/>
    <property type="match status" value="1"/>
</dbReference>
<dbReference type="NCBIfam" id="TIGR00305">
    <property type="entry name" value="putative toxin-antitoxin system toxin component, PIN family"/>
    <property type="match status" value="1"/>
</dbReference>
<dbReference type="PANTHER" id="PTHR34610">
    <property type="entry name" value="SSL7007 PROTEIN"/>
    <property type="match status" value="1"/>
</dbReference>
<dbReference type="SUPFAM" id="SSF88723">
    <property type="entry name" value="PIN domain-like"/>
    <property type="match status" value="1"/>
</dbReference>
<reference evidence="2 3" key="1">
    <citation type="submission" date="2020-10" db="EMBL/GenBank/DDBJ databases">
        <title>Phylogeny of dyella-like bacteria.</title>
        <authorList>
            <person name="Fu J."/>
        </authorList>
    </citation>
    <scope>NUCLEOTIDE SEQUENCE [LARGE SCALE GENOMIC DNA]</scope>
    <source>
        <strain evidence="2 3">DHG40</strain>
    </source>
</reference>
<gene>
    <name evidence="2" type="ORF">ISP18_13135</name>
</gene>
<protein>
    <submittedName>
        <fullName evidence="2">Toxin-antitoxin system toxin component, PIN family</fullName>
    </submittedName>
</protein>
<organism evidence="2 3">
    <name type="scientific">Dyella humi</name>
    <dbReference type="NCBI Taxonomy" id="1770547"/>
    <lineage>
        <taxon>Bacteria</taxon>
        <taxon>Pseudomonadati</taxon>
        <taxon>Pseudomonadota</taxon>
        <taxon>Gammaproteobacteria</taxon>
        <taxon>Lysobacterales</taxon>
        <taxon>Rhodanobacteraceae</taxon>
        <taxon>Dyella</taxon>
    </lineage>
</organism>
<dbReference type="Proteomes" id="UP001620409">
    <property type="component" value="Unassembled WGS sequence"/>
</dbReference>
<proteinExistence type="predicted"/>
<evidence type="ECO:0000313" key="2">
    <source>
        <dbReference type="EMBL" id="MFK2855540.1"/>
    </source>
</evidence>